<comment type="caution">
    <text evidence="2">The sequence shown here is derived from an EMBL/GenBank/DDBJ whole genome shotgun (WGS) entry which is preliminary data.</text>
</comment>
<evidence type="ECO:0008006" key="4">
    <source>
        <dbReference type="Google" id="ProtNLM"/>
    </source>
</evidence>
<feature type="signal peptide" evidence="1">
    <location>
        <begin position="1"/>
        <end position="17"/>
    </location>
</feature>
<accession>A0ABQ8BEM7</accession>
<proteinExistence type="predicted"/>
<dbReference type="Proteomes" id="UP000824890">
    <property type="component" value="Unassembled WGS sequence"/>
</dbReference>
<sequence>VGSSVKHLFVLVTLVCGFEFRNETHTIGGFQKGGCVWLISFCWAQRDQAKASLKVSENPGHVAFVKVRRRWLMRGYHFGFLQPTDTQATGTTAIHR</sequence>
<gene>
    <name evidence="2" type="ORF">HID58_042179</name>
</gene>
<name>A0ABQ8BEM7_BRANA</name>
<evidence type="ECO:0000313" key="3">
    <source>
        <dbReference type="Proteomes" id="UP000824890"/>
    </source>
</evidence>
<evidence type="ECO:0000256" key="1">
    <source>
        <dbReference type="SAM" id="SignalP"/>
    </source>
</evidence>
<evidence type="ECO:0000313" key="2">
    <source>
        <dbReference type="EMBL" id="KAH0902676.1"/>
    </source>
</evidence>
<keyword evidence="1" id="KW-0732">Signal</keyword>
<dbReference type="EMBL" id="JAGKQM010000011">
    <property type="protein sequence ID" value="KAH0902676.1"/>
    <property type="molecule type" value="Genomic_DNA"/>
</dbReference>
<reference evidence="2 3" key="1">
    <citation type="submission" date="2021-05" db="EMBL/GenBank/DDBJ databases">
        <title>Genome Assembly of Synthetic Allotetraploid Brassica napus Reveals Homoeologous Exchanges between Subgenomes.</title>
        <authorList>
            <person name="Davis J.T."/>
        </authorList>
    </citation>
    <scope>NUCLEOTIDE SEQUENCE [LARGE SCALE GENOMIC DNA]</scope>
    <source>
        <strain evidence="3">cv. Da-Ae</strain>
        <tissue evidence="2">Seedling</tissue>
    </source>
</reference>
<keyword evidence="3" id="KW-1185">Reference proteome</keyword>
<protein>
    <recommendedName>
        <fullName evidence="4">Secreted protein</fullName>
    </recommendedName>
</protein>
<organism evidence="2 3">
    <name type="scientific">Brassica napus</name>
    <name type="common">Rape</name>
    <dbReference type="NCBI Taxonomy" id="3708"/>
    <lineage>
        <taxon>Eukaryota</taxon>
        <taxon>Viridiplantae</taxon>
        <taxon>Streptophyta</taxon>
        <taxon>Embryophyta</taxon>
        <taxon>Tracheophyta</taxon>
        <taxon>Spermatophyta</taxon>
        <taxon>Magnoliopsida</taxon>
        <taxon>eudicotyledons</taxon>
        <taxon>Gunneridae</taxon>
        <taxon>Pentapetalae</taxon>
        <taxon>rosids</taxon>
        <taxon>malvids</taxon>
        <taxon>Brassicales</taxon>
        <taxon>Brassicaceae</taxon>
        <taxon>Brassiceae</taxon>
        <taxon>Brassica</taxon>
    </lineage>
</organism>
<feature type="chain" id="PRO_5047361983" description="Secreted protein" evidence="1">
    <location>
        <begin position="18"/>
        <end position="96"/>
    </location>
</feature>
<feature type="non-terminal residue" evidence="2">
    <location>
        <position position="1"/>
    </location>
</feature>